<keyword evidence="3" id="KW-1185">Reference proteome</keyword>
<proteinExistence type="predicted"/>
<comment type="caution">
    <text evidence="2">The sequence shown here is derived from an EMBL/GenBank/DDBJ whole genome shotgun (WGS) entry which is preliminary data.</text>
</comment>
<evidence type="ECO:0000313" key="3">
    <source>
        <dbReference type="Proteomes" id="UP000824469"/>
    </source>
</evidence>
<feature type="region of interest" description="Disordered" evidence="1">
    <location>
        <begin position="1"/>
        <end position="50"/>
    </location>
</feature>
<gene>
    <name evidence="2" type="ORF">KI387_014097</name>
</gene>
<reference evidence="2 3" key="1">
    <citation type="journal article" date="2021" name="Nat. Plants">
        <title>The Taxus genome provides insights into paclitaxel biosynthesis.</title>
        <authorList>
            <person name="Xiong X."/>
            <person name="Gou J."/>
            <person name="Liao Q."/>
            <person name="Li Y."/>
            <person name="Zhou Q."/>
            <person name="Bi G."/>
            <person name="Li C."/>
            <person name="Du R."/>
            <person name="Wang X."/>
            <person name="Sun T."/>
            <person name="Guo L."/>
            <person name="Liang H."/>
            <person name="Lu P."/>
            <person name="Wu Y."/>
            <person name="Zhang Z."/>
            <person name="Ro D.K."/>
            <person name="Shang Y."/>
            <person name="Huang S."/>
            <person name="Yan J."/>
        </authorList>
    </citation>
    <scope>NUCLEOTIDE SEQUENCE [LARGE SCALE GENOMIC DNA]</scope>
    <source>
        <strain evidence="2">Ta-2019</strain>
    </source>
</reference>
<accession>A0AA38FDP2</accession>
<name>A0AA38FDP2_TAXCH</name>
<dbReference type="EMBL" id="JAHRHJ020000009">
    <property type="protein sequence ID" value="KAH9302514.1"/>
    <property type="molecule type" value="Genomic_DNA"/>
</dbReference>
<dbReference type="AlphaFoldDB" id="A0AA38FDP2"/>
<dbReference type="PANTHER" id="PTHR46567:SF1">
    <property type="entry name" value="MEDIATOR OF RNA POLYMERASE II TRANSCRIPTION SUBUNIT 12"/>
    <property type="match status" value="1"/>
</dbReference>
<sequence length="50" mass="5693">RPVQLTPYKPKCDKEILNSRLGPPEFYPPTSNCPEETLTREAVQSGYREG</sequence>
<dbReference type="PANTHER" id="PTHR46567">
    <property type="entry name" value="MEDIATOR OF RNA POLYMERASE II TRANSCRIPTION SUBUNIT 12"/>
    <property type="match status" value="1"/>
</dbReference>
<evidence type="ECO:0000313" key="2">
    <source>
        <dbReference type="EMBL" id="KAH9302514.1"/>
    </source>
</evidence>
<organism evidence="2 3">
    <name type="scientific">Taxus chinensis</name>
    <name type="common">Chinese yew</name>
    <name type="synonym">Taxus wallichiana var. chinensis</name>
    <dbReference type="NCBI Taxonomy" id="29808"/>
    <lineage>
        <taxon>Eukaryota</taxon>
        <taxon>Viridiplantae</taxon>
        <taxon>Streptophyta</taxon>
        <taxon>Embryophyta</taxon>
        <taxon>Tracheophyta</taxon>
        <taxon>Spermatophyta</taxon>
        <taxon>Pinopsida</taxon>
        <taxon>Pinidae</taxon>
        <taxon>Conifers II</taxon>
        <taxon>Cupressales</taxon>
        <taxon>Taxaceae</taxon>
        <taxon>Taxus</taxon>
    </lineage>
</organism>
<feature type="non-terminal residue" evidence="2">
    <location>
        <position position="1"/>
    </location>
</feature>
<protein>
    <submittedName>
        <fullName evidence="2">Uncharacterized protein</fullName>
    </submittedName>
</protein>
<evidence type="ECO:0000256" key="1">
    <source>
        <dbReference type="SAM" id="MobiDB-lite"/>
    </source>
</evidence>
<feature type="non-terminal residue" evidence="2">
    <location>
        <position position="50"/>
    </location>
</feature>
<dbReference type="Proteomes" id="UP000824469">
    <property type="component" value="Unassembled WGS sequence"/>
</dbReference>